<reference evidence="3 4" key="1">
    <citation type="submission" date="2009-02" db="EMBL/GenBank/DDBJ databases">
        <title>The Genome Sequence of Fusobacterium sp. 3_1_5R.</title>
        <authorList>
            <consortium name="The Broad Institute Genome Sequencing Platform"/>
            <person name="Ward D."/>
            <person name="Young S.K."/>
            <person name="Kodira C.D."/>
            <person name="Zeng Q."/>
            <person name="Koehrsen M."/>
            <person name="Alvarado L."/>
            <person name="Berlin A."/>
            <person name="Borenstein D."/>
            <person name="Chen Z."/>
            <person name="Engels R."/>
            <person name="Freedman E."/>
            <person name="Gellesch M."/>
            <person name="Goldberg J."/>
            <person name="Griggs A."/>
            <person name="Gujja S."/>
            <person name="Heiman D."/>
            <person name="Hepburn T."/>
            <person name="Howarth C."/>
            <person name="Jen D."/>
            <person name="Larson L."/>
            <person name="Lewis B."/>
            <person name="Mehta T."/>
            <person name="Park D."/>
            <person name="Pearson M."/>
            <person name="Roberts A."/>
            <person name="Saif S."/>
            <person name="Shea T."/>
            <person name="Shenoy N."/>
            <person name="Sisk P."/>
            <person name="Stolte C."/>
            <person name="Sykes S."/>
            <person name="Walk T."/>
            <person name="White J."/>
            <person name="Yandava C."/>
            <person name="Allen-Vercoe E."/>
            <person name="Strauss J."/>
            <person name="Ambrose C."/>
            <person name="Lander E."/>
            <person name="Nusbaum C."/>
            <person name="Galagan J."/>
            <person name="Birren B."/>
        </authorList>
    </citation>
    <scope>NUCLEOTIDE SEQUENCE [LARGE SCALE GENOMIC DNA]</scope>
    <source>
        <strain evidence="3 4">3_1_5R</strain>
    </source>
</reference>
<dbReference type="AlphaFoldDB" id="E5BFK3"/>
<sequence>MKRGIKMKGYQELDTNYYDKDKINELREQVSNFKKVSVNEILYYSGSEKKWFMKQDALNYLIFDKWVPKEEKEHPSLDLNNVKDVSIHLGQNVSKILLKSMNEAKDRVYVSCPYVGVPTIDFFDFLLREKQLDCKLLFSQKPMKEGKHDNHSIFKKFISYKILNDDDLEKENTDEIIRLENEKESLTNILAYICLLLFPLSLVGGYQYLYPKYGKLGMIFSIFLAFLFLRKSFSIKNKNKEIRENIENEIDKLKKRDFRYIQYNSESSKNYRYLIEELEKSKKEDGTIDFLNIAFSHVKLYIVDDVVFLGSLNFSSTSFCNLESLIEIKDKNAVEALTKYYLNLYSSEAFHTPKDVSRELGEYIYNEEEILKRGY</sequence>
<dbReference type="InterPro" id="IPR001736">
    <property type="entry name" value="PLipase_D/transphosphatidylase"/>
</dbReference>
<dbReference type="GO" id="GO:0006793">
    <property type="term" value="P:phosphorus metabolic process"/>
    <property type="evidence" value="ECO:0007669"/>
    <property type="project" value="UniProtKB-ARBA"/>
</dbReference>
<proteinExistence type="predicted"/>
<keyword evidence="1" id="KW-0812">Transmembrane</keyword>
<dbReference type="Gene3D" id="3.30.870.10">
    <property type="entry name" value="Endonuclease Chain A"/>
    <property type="match status" value="1"/>
</dbReference>
<evidence type="ECO:0000313" key="4">
    <source>
        <dbReference type="Proteomes" id="UP000002975"/>
    </source>
</evidence>
<name>E5BFK3_9FUSO</name>
<gene>
    <name evidence="3" type="ORF">FSBG_00381</name>
</gene>
<protein>
    <recommendedName>
        <fullName evidence="2">PLD phosphodiesterase domain-containing protein</fullName>
    </recommendedName>
</protein>
<dbReference type="HOGENOM" id="CLU_737230_0_0_0"/>
<feature type="transmembrane region" description="Helical" evidence="1">
    <location>
        <begin position="189"/>
        <end position="210"/>
    </location>
</feature>
<dbReference type="BioCyc" id="FSP469605-HMP:GTSP-384-MONOMER"/>
<keyword evidence="1" id="KW-0472">Membrane</keyword>
<organism evidence="3 4">
    <name type="scientific">Fusobacterium gonidiaformans 3-1-5R</name>
    <dbReference type="NCBI Taxonomy" id="469605"/>
    <lineage>
        <taxon>Bacteria</taxon>
        <taxon>Fusobacteriati</taxon>
        <taxon>Fusobacteriota</taxon>
        <taxon>Fusobacteriia</taxon>
        <taxon>Fusobacteriales</taxon>
        <taxon>Fusobacteriaceae</taxon>
        <taxon>Fusobacterium</taxon>
    </lineage>
</organism>
<dbReference type="InterPro" id="IPR025202">
    <property type="entry name" value="PLD-like_dom"/>
</dbReference>
<keyword evidence="1" id="KW-1133">Transmembrane helix</keyword>
<dbReference type="Proteomes" id="UP000002975">
    <property type="component" value="Unassembled WGS sequence"/>
</dbReference>
<feature type="domain" description="PLD phosphodiesterase" evidence="2">
    <location>
        <begin position="292"/>
        <end position="318"/>
    </location>
</feature>
<keyword evidence="4" id="KW-1185">Reference proteome</keyword>
<accession>E5BFK3</accession>
<evidence type="ECO:0000313" key="3">
    <source>
        <dbReference type="EMBL" id="EFS20884.1"/>
    </source>
</evidence>
<dbReference type="GO" id="GO:0003824">
    <property type="term" value="F:catalytic activity"/>
    <property type="evidence" value="ECO:0007669"/>
    <property type="project" value="InterPro"/>
</dbReference>
<feature type="transmembrane region" description="Helical" evidence="1">
    <location>
        <begin position="216"/>
        <end position="233"/>
    </location>
</feature>
<dbReference type="EMBL" id="GG657971">
    <property type="protein sequence ID" value="EFS20884.1"/>
    <property type="molecule type" value="Genomic_DNA"/>
</dbReference>
<dbReference type="PROSITE" id="PS50035">
    <property type="entry name" value="PLD"/>
    <property type="match status" value="1"/>
</dbReference>
<evidence type="ECO:0000256" key="1">
    <source>
        <dbReference type="SAM" id="Phobius"/>
    </source>
</evidence>
<evidence type="ECO:0000259" key="2">
    <source>
        <dbReference type="PROSITE" id="PS50035"/>
    </source>
</evidence>
<dbReference type="Pfam" id="PF13091">
    <property type="entry name" value="PLDc_2"/>
    <property type="match status" value="1"/>
</dbReference>
<dbReference type="SUPFAM" id="SSF56024">
    <property type="entry name" value="Phospholipase D/nuclease"/>
    <property type="match status" value="1"/>
</dbReference>